<evidence type="ECO:0000313" key="3">
    <source>
        <dbReference type="Proteomes" id="UP000613193"/>
    </source>
</evidence>
<evidence type="ECO:0000256" key="1">
    <source>
        <dbReference type="SAM" id="SignalP"/>
    </source>
</evidence>
<dbReference type="Proteomes" id="UP000613193">
    <property type="component" value="Unassembled WGS sequence"/>
</dbReference>
<organism evidence="2 3">
    <name type="scientific">Mucilaginibacter segetis</name>
    <dbReference type="NCBI Taxonomy" id="2793071"/>
    <lineage>
        <taxon>Bacteria</taxon>
        <taxon>Pseudomonadati</taxon>
        <taxon>Bacteroidota</taxon>
        <taxon>Sphingobacteriia</taxon>
        <taxon>Sphingobacteriales</taxon>
        <taxon>Sphingobacteriaceae</taxon>
        <taxon>Mucilaginibacter</taxon>
    </lineage>
</organism>
<gene>
    <name evidence="2" type="ORF">I5M19_16480</name>
</gene>
<keyword evidence="3" id="KW-1185">Reference proteome</keyword>
<dbReference type="RefSeq" id="WP_200067454.1">
    <property type="nucleotide sequence ID" value="NZ_JAEHFW010000003.1"/>
</dbReference>
<dbReference type="AlphaFoldDB" id="A0A934PXN6"/>
<feature type="chain" id="PRO_5036968072" evidence="1">
    <location>
        <begin position="22"/>
        <end position="292"/>
    </location>
</feature>
<sequence>MNFRKLFLLLLFFPFSLAAIAQTPETVFLKWKLKPGEVLAYKTIMETDTTDNKGVLLNGGLINQVMGSDSSSGEVKKLLKQLTELSGGNGITTFLRKSSKNDGISVEMVAEQSKGKAVADTSYLGRMHAMIQNMTGGVMLRGELNTNGSIKSFYLKNQQKNLVAVFFELPVKAVKKGDKWSLDVNLIAMDQSFQCDSAYKKNEVTLSDIVVRNGEHVAKVKYDICEYVSGNMVAFGSGHVKMVMKVAFNGTADFSIEKGRWIRYEGLMSNMSKGFMSSDYSQKFALIPVRDN</sequence>
<comment type="caution">
    <text evidence="2">The sequence shown here is derived from an EMBL/GenBank/DDBJ whole genome shotgun (WGS) entry which is preliminary data.</text>
</comment>
<protein>
    <submittedName>
        <fullName evidence="2">Uncharacterized protein</fullName>
    </submittedName>
</protein>
<dbReference type="EMBL" id="JAEHFW010000003">
    <property type="protein sequence ID" value="MBK0380923.1"/>
    <property type="molecule type" value="Genomic_DNA"/>
</dbReference>
<accession>A0A934PXN6</accession>
<name>A0A934PXN6_9SPHI</name>
<reference evidence="2" key="1">
    <citation type="submission" date="2020-12" db="EMBL/GenBank/DDBJ databases">
        <title>Bacterial novel species Mucilaginibacter sp. SD-g isolated from soil.</title>
        <authorList>
            <person name="Jung H.-Y."/>
        </authorList>
    </citation>
    <scope>NUCLEOTIDE SEQUENCE</scope>
    <source>
        <strain evidence="2">SD-g</strain>
    </source>
</reference>
<proteinExistence type="predicted"/>
<keyword evidence="1" id="KW-0732">Signal</keyword>
<feature type="signal peptide" evidence="1">
    <location>
        <begin position="1"/>
        <end position="21"/>
    </location>
</feature>
<evidence type="ECO:0000313" key="2">
    <source>
        <dbReference type="EMBL" id="MBK0380923.1"/>
    </source>
</evidence>